<dbReference type="CDD" id="cd09335">
    <property type="entry name" value="LIM5_PINCH"/>
    <property type="match status" value="1"/>
</dbReference>
<dbReference type="GO" id="GO:0098609">
    <property type="term" value="P:cell-cell adhesion"/>
    <property type="evidence" value="ECO:0007669"/>
    <property type="project" value="TreeGrafter"/>
</dbReference>
<dbReference type="CDD" id="cd09333">
    <property type="entry name" value="LIM3_PINCH"/>
    <property type="match status" value="1"/>
</dbReference>
<dbReference type="GO" id="GO:0005886">
    <property type="term" value="C:plasma membrane"/>
    <property type="evidence" value="ECO:0007669"/>
    <property type="project" value="UniProtKB-SubCell"/>
</dbReference>
<evidence type="ECO:0000256" key="2">
    <source>
        <dbReference type="ARBA" id="ARBA00004413"/>
    </source>
</evidence>
<dbReference type="GO" id="GO:0005911">
    <property type="term" value="C:cell-cell junction"/>
    <property type="evidence" value="ECO:0007669"/>
    <property type="project" value="TreeGrafter"/>
</dbReference>
<evidence type="ECO:0000256" key="8">
    <source>
        <dbReference type="ARBA" id="ARBA00023038"/>
    </source>
</evidence>
<dbReference type="GO" id="GO:2001046">
    <property type="term" value="P:positive regulation of integrin-mediated signaling pathway"/>
    <property type="evidence" value="ECO:0007669"/>
    <property type="project" value="TreeGrafter"/>
</dbReference>
<dbReference type="FunFam" id="2.10.110.10:FF:000019">
    <property type="entry name" value="Lim and senescent cell antigen-like-containing"/>
    <property type="match status" value="1"/>
</dbReference>
<dbReference type="FunFam" id="2.10.110.10:FF:000029">
    <property type="entry name" value="LIM and senescent cell antigen-like-containing domain protein"/>
    <property type="match status" value="1"/>
</dbReference>
<dbReference type="GO" id="GO:0005737">
    <property type="term" value="C:cytoplasm"/>
    <property type="evidence" value="ECO:0007669"/>
    <property type="project" value="TreeGrafter"/>
</dbReference>
<name>A0A493T391_ANAPP</name>
<comment type="subcellular location">
    <subcellularLocation>
        <location evidence="1">Cell junction</location>
        <location evidence="1">Focal adhesion</location>
    </subcellularLocation>
    <subcellularLocation>
        <location evidence="2">Cell membrane</location>
        <topology evidence="2">Peripheral membrane protein</topology>
        <orientation evidence="2">Cytoplasmic side</orientation>
    </subcellularLocation>
</comment>
<dbReference type="GO" id="GO:0045216">
    <property type="term" value="P:cell-cell junction organization"/>
    <property type="evidence" value="ECO:0007669"/>
    <property type="project" value="TreeGrafter"/>
</dbReference>
<feature type="domain" description="LIM zinc-binding" evidence="13">
    <location>
        <begin position="228"/>
        <end position="287"/>
    </location>
</feature>
<dbReference type="InterPro" id="IPR001781">
    <property type="entry name" value="Znf_LIM"/>
</dbReference>
<evidence type="ECO:0000259" key="13">
    <source>
        <dbReference type="PROSITE" id="PS50023"/>
    </source>
</evidence>
<dbReference type="GO" id="GO:1900026">
    <property type="term" value="P:positive regulation of substrate adhesion-dependent cell spreading"/>
    <property type="evidence" value="ECO:0007669"/>
    <property type="project" value="TreeGrafter"/>
</dbReference>
<dbReference type="FunFam" id="2.10.110.10:FF:000021">
    <property type="entry name" value="Lim and senescent cell antigen-like-containing"/>
    <property type="match status" value="1"/>
</dbReference>
<protein>
    <recommendedName>
        <fullName evidence="10">LIM and senescent cell antigen-like-containing domain protein 2</fullName>
    </recommendedName>
    <alternativeName>
        <fullName evidence="11">Particularly interesting new Cys-His protein 2</fullName>
    </alternativeName>
</protein>
<evidence type="ECO:0000256" key="12">
    <source>
        <dbReference type="PROSITE-ProRule" id="PRU00125"/>
    </source>
</evidence>
<evidence type="ECO:0000313" key="15">
    <source>
        <dbReference type="Proteomes" id="UP000016666"/>
    </source>
</evidence>
<evidence type="ECO:0000256" key="11">
    <source>
        <dbReference type="ARBA" id="ARBA00077237"/>
    </source>
</evidence>
<keyword evidence="15" id="KW-1185">Reference proteome</keyword>
<dbReference type="PROSITE" id="PS00478">
    <property type="entry name" value="LIM_DOMAIN_1"/>
    <property type="match status" value="1"/>
</dbReference>
<feature type="domain" description="LIM zinc-binding" evidence="13">
    <location>
        <begin position="288"/>
        <end position="347"/>
    </location>
</feature>
<dbReference type="GeneTree" id="ENSGT00940000153518"/>
<dbReference type="FunFam" id="2.10.110.10:FF:000011">
    <property type="entry name" value="Lim and senescent cell antigen-like-containing"/>
    <property type="match status" value="1"/>
</dbReference>
<evidence type="ECO:0000256" key="1">
    <source>
        <dbReference type="ARBA" id="ARBA00004246"/>
    </source>
</evidence>
<dbReference type="PANTHER" id="PTHR24210:SF13">
    <property type="entry name" value="LIM AND SENESCENT CELL ANTIGEN-LIKE-CONTAINING DOMAIN PROTEIN 1"/>
    <property type="match status" value="1"/>
</dbReference>
<keyword evidence="6 12" id="KW-0862">Zinc</keyword>
<dbReference type="Pfam" id="PF00412">
    <property type="entry name" value="LIM"/>
    <property type="match status" value="5"/>
</dbReference>
<dbReference type="FunFam" id="2.10.110.10:FF:000017">
    <property type="entry name" value="Lim and senescent cell antigen-like-containing"/>
    <property type="match status" value="1"/>
</dbReference>
<gene>
    <name evidence="14" type="primary">LIMS1</name>
</gene>
<organism evidence="14 15">
    <name type="scientific">Anas platyrhynchos platyrhynchos</name>
    <name type="common">Northern mallard</name>
    <dbReference type="NCBI Taxonomy" id="8840"/>
    <lineage>
        <taxon>Eukaryota</taxon>
        <taxon>Metazoa</taxon>
        <taxon>Chordata</taxon>
        <taxon>Craniata</taxon>
        <taxon>Vertebrata</taxon>
        <taxon>Euteleostomi</taxon>
        <taxon>Archelosauria</taxon>
        <taxon>Archosauria</taxon>
        <taxon>Dinosauria</taxon>
        <taxon>Saurischia</taxon>
        <taxon>Theropoda</taxon>
        <taxon>Coelurosauria</taxon>
        <taxon>Aves</taxon>
        <taxon>Neognathae</taxon>
        <taxon>Galloanserae</taxon>
        <taxon>Anseriformes</taxon>
        <taxon>Anatidae</taxon>
        <taxon>Anatinae</taxon>
        <taxon>Anas</taxon>
    </lineage>
</organism>
<dbReference type="CDD" id="cd09334">
    <property type="entry name" value="LIM4_PINCH"/>
    <property type="match status" value="1"/>
</dbReference>
<dbReference type="Gene3D" id="2.10.110.10">
    <property type="entry name" value="Cysteine Rich Protein"/>
    <property type="match status" value="5"/>
</dbReference>
<dbReference type="AlphaFoldDB" id="A0A493T391"/>
<evidence type="ECO:0000256" key="4">
    <source>
        <dbReference type="ARBA" id="ARBA00022723"/>
    </source>
</evidence>
<accession>A0A493T391</accession>
<keyword evidence="9" id="KW-0472">Membrane</keyword>
<dbReference type="GO" id="GO:0046872">
    <property type="term" value="F:metal ion binding"/>
    <property type="evidence" value="ECO:0007669"/>
    <property type="project" value="UniProtKB-KW"/>
</dbReference>
<dbReference type="Ensembl" id="ENSAPLT00000038098.1">
    <property type="protein sequence ID" value="ENSAPLP00000020337.1"/>
    <property type="gene ID" value="ENSAPLG00000009313.2"/>
</dbReference>
<reference evidence="14 15" key="1">
    <citation type="submission" date="2017-10" db="EMBL/GenBank/DDBJ databases">
        <title>A new Pekin duck reference genome.</title>
        <authorList>
            <person name="Hou Z.-C."/>
            <person name="Zhou Z.-K."/>
            <person name="Zhu F."/>
            <person name="Hou S.-S."/>
        </authorList>
    </citation>
    <scope>NUCLEOTIDE SEQUENCE [LARGE SCALE GENOMIC DNA]</scope>
</reference>
<sequence>MTALQLKELSQSGLYRRRRDRPDSVGQPGWQEEKLSNMANALANAICERCRGGFAPAEKIVNSNGELYHEQCFVCAQCFQQFPEGLFYEFEGRKYCEHDFQMLFAPCCHQCGEFIIGRVIKAMNNSWHPECFCCDICQQVLADIGFVKNAGRHLCRPCHNREKARGLGKYICQKCHAIIDEQPLIFKNDPYHPDHFNCANCGKELTADARELKGELYCLPCHDKMGVPICGACRRPIEGRVVNAMGKQWHVEHFVCAKCEKPFLGHRHYERKGLAYCETHYNQLFGDVCFHCNRVIEGDVVSALNKAWCVNCFACSTCNTKLTLKNKFVEFDMKPVCKKCYEKFPGSPAVYKLKEQLLDCKGEDGWNQLFDMIQAELYARPDDIYINIRLVTLYRSHGRLRDAVLHCQEAKKKIPLQSSLEWCSCVIETFEEYLESVQDLESDKSNWKTIKKDHLLACCSFLQVTLSSRDMQECRSAFESLDRVLHSVKTYVNGTDELSRTFIEMKGQLYMYAGTLLLKMAQENEAQWREACELAALCYLISFQVPKPKSKLIKGEHTGQDTLEMLACDRKSQSGHMLLKLSHGKEDFLTEVVESLANKSGSSALFDHLFKSGVSRERSFLGTEDIGNVSTQAPAQAELHKYDAGKRCYSLETHC</sequence>
<dbReference type="CDD" id="cd09331">
    <property type="entry name" value="LIM1_PINCH"/>
    <property type="match status" value="1"/>
</dbReference>
<evidence type="ECO:0000256" key="9">
    <source>
        <dbReference type="ARBA" id="ARBA00023136"/>
    </source>
</evidence>
<evidence type="ECO:0000256" key="5">
    <source>
        <dbReference type="ARBA" id="ARBA00022737"/>
    </source>
</evidence>
<dbReference type="PROSITE" id="PS50023">
    <property type="entry name" value="LIM_DOMAIN_2"/>
    <property type="match status" value="4"/>
</dbReference>
<keyword evidence="4 12" id="KW-0479">Metal-binding</keyword>
<reference evidence="14" key="3">
    <citation type="submission" date="2025-09" db="UniProtKB">
        <authorList>
            <consortium name="Ensembl"/>
        </authorList>
    </citation>
    <scope>IDENTIFICATION</scope>
</reference>
<dbReference type="CDD" id="cd09332">
    <property type="entry name" value="LIM2_PINCH"/>
    <property type="match status" value="1"/>
</dbReference>
<evidence type="ECO:0000313" key="14">
    <source>
        <dbReference type="Ensembl" id="ENSAPLP00000020337.1"/>
    </source>
</evidence>
<feature type="domain" description="LIM zinc-binding" evidence="13">
    <location>
        <begin position="108"/>
        <end position="165"/>
    </location>
</feature>
<dbReference type="STRING" id="8840.ENSAPLP00000020337"/>
<evidence type="ECO:0000256" key="10">
    <source>
        <dbReference type="ARBA" id="ARBA00074076"/>
    </source>
</evidence>
<reference evidence="14" key="2">
    <citation type="submission" date="2025-08" db="UniProtKB">
        <authorList>
            <consortium name="Ensembl"/>
        </authorList>
    </citation>
    <scope>IDENTIFICATION</scope>
</reference>
<dbReference type="PANTHER" id="PTHR24210">
    <property type="entry name" value="LIM DOMAIN-CONTAINING PROTEIN"/>
    <property type="match status" value="1"/>
</dbReference>
<keyword evidence="5" id="KW-0677">Repeat</keyword>
<evidence type="ECO:0000256" key="3">
    <source>
        <dbReference type="ARBA" id="ARBA00022475"/>
    </source>
</evidence>
<evidence type="ECO:0000256" key="7">
    <source>
        <dbReference type="ARBA" id="ARBA00022949"/>
    </source>
</evidence>
<dbReference type="SMART" id="SM00132">
    <property type="entry name" value="LIM"/>
    <property type="match status" value="5"/>
</dbReference>
<dbReference type="GO" id="GO:0005925">
    <property type="term" value="C:focal adhesion"/>
    <property type="evidence" value="ECO:0007669"/>
    <property type="project" value="UniProtKB-SubCell"/>
</dbReference>
<keyword evidence="7" id="KW-0965">Cell junction</keyword>
<proteinExistence type="predicted"/>
<dbReference type="Proteomes" id="UP000016666">
    <property type="component" value="Chromosome 1"/>
</dbReference>
<dbReference type="SUPFAM" id="SSF57716">
    <property type="entry name" value="Glucocorticoid receptor-like (DNA-binding domain)"/>
    <property type="match status" value="6"/>
</dbReference>
<evidence type="ECO:0000256" key="6">
    <source>
        <dbReference type="ARBA" id="ARBA00022833"/>
    </source>
</evidence>
<dbReference type="InterPro" id="IPR047944">
    <property type="entry name" value="LIMS1/2-like_LIM1"/>
</dbReference>
<feature type="domain" description="LIM zinc-binding" evidence="13">
    <location>
        <begin position="45"/>
        <end position="106"/>
    </location>
</feature>
<keyword evidence="3" id="KW-1003">Cell membrane</keyword>
<keyword evidence="8 12" id="KW-0440">LIM domain</keyword>
<dbReference type="InterPro" id="IPR017351">
    <property type="entry name" value="PINCH-1-4-like"/>
</dbReference>